<dbReference type="PROSITE" id="PS51013">
    <property type="entry name" value="PANNEXIN"/>
    <property type="match status" value="1"/>
</dbReference>
<dbReference type="RefSeq" id="XP_065644437.1">
    <property type="nucleotide sequence ID" value="XM_065788365.1"/>
</dbReference>
<reference evidence="11" key="2">
    <citation type="submission" date="2025-08" db="UniProtKB">
        <authorList>
            <consortium name="RefSeq"/>
        </authorList>
    </citation>
    <scope>IDENTIFICATION</scope>
</reference>
<organism evidence="10 11">
    <name type="scientific">Hydra vulgaris</name>
    <name type="common">Hydra</name>
    <name type="synonym">Hydra attenuata</name>
    <dbReference type="NCBI Taxonomy" id="6087"/>
    <lineage>
        <taxon>Eukaryota</taxon>
        <taxon>Metazoa</taxon>
        <taxon>Cnidaria</taxon>
        <taxon>Hydrozoa</taxon>
        <taxon>Hydroidolina</taxon>
        <taxon>Anthoathecata</taxon>
        <taxon>Aplanulata</taxon>
        <taxon>Hydridae</taxon>
        <taxon>Hydra</taxon>
    </lineage>
</organism>
<keyword evidence="4 9" id="KW-0812">Transmembrane</keyword>
<keyword evidence="5 9" id="KW-1133">Transmembrane helix</keyword>
<gene>
    <name evidence="11" type="primary">LOC105849405</name>
    <name evidence="9" type="synonym">inx</name>
</gene>
<evidence type="ECO:0000256" key="5">
    <source>
        <dbReference type="ARBA" id="ARBA00022989"/>
    </source>
</evidence>
<name>A0ABM4B6F9_HYDVU</name>
<sequence length="429" mass="50538">MSFIIDDMRRVLLIKTKARHDGVCDHYSRVFMPKIMCFFSLMIGVNWYFDKLTCIIPKTLSGSQQFITDVCWINGFYIYENLTTSMTSYYGIPKNINEDGISITGILCETSYDEGCIPMVKFYYLQYQWFPFFLASFVILYIIPHLGFKFINADLITLKNAVRIHSCDEIFDSYFNLKQNTPTQMFIKVFGSIGVKIAYIFSNVGTFYAIDHSLNKKYLNYASNWLSWTYKNNSAMFDYSIHRQSFRAGEVLLPNYGLCDVQILFSDMIESGTNKYSIICEYSTHVLYHYVLILLWFLIVFGITFSIIGLINQTGNYFLMIYIFPRKWKNKEIFNVIFLREKEYLSYIHSQNVVLYESLVDKLRLERLKITEEEGNNSLVIEILNKKVIEIRIKVESILHKQTFDINEPTLGIKKKTKFRNNFQIEELH</sequence>
<dbReference type="Proteomes" id="UP001652625">
    <property type="component" value="Chromosome 01"/>
</dbReference>
<evidence type="ECO:0000256" key="4">
    <source>
        <dbReference type="ARBA" id="ARBA00022692"/>
    </source>
</evidence>
<comment type="subcellular location">
    <subcellularLocation>
        <location evidence="1 9">Cell membrane</location>
        <topology evidence="1 9">Multi-pass membrane protein</topology>
    </subcellularLocation>
</comment>
<keyword evidence="6 9" id="KW-0406">Ion transport</keyword>
<evidence type="ECO:0000256" key="8">
    <source>
        <dbReference type="ARBA" id="ARBA00023303"/>
    </source>
</evidence>
<reference evidence="10" key="1">
    <citation type="submission" date="2025-05" db="UniProtKB">
        <authorList>
            <consortium name="RefSeq"/>
        </authorList>
    </citation>
    <scope>NUCLEOTIDE SEQUENCE [LARGE SCALE GENOMIC DNA]</scope>
</reference>
<keyword evidence="10" id="KW-1185">Reference proteome</keyword>
<keyword evidence="2 9" id="KW-0813">Transport</keyword>
<proteinExistence type="inferred from homology"/>
<evidence type="ECO:0000313" key="10">
    <source>
        <dbReference type="Proteomes" id="UP001652625"/>
    </source>
</evidence>
<dbReference type="GeneID" id="105849405"/>
<evidence type="ECO:0000256" key="1">
    <source>
        <dbReference type="ARBA" id="ARBA00004651"/>
    </source>
</evidence>
<evidence type="ECO:0000256" key="3">
    <source>
        <dbReference type="ARBA" id="ARBA00022475"/>
    </source>
</evidence>
<keyword evidence="7 9" id="KW-0472">Membrane</keyword>
<comment type="similarity">
    <text evidence="9">Belongs to the pannexin family.</text>
</comment>
<evidence type="ECO:0000256" key="6">
    <source>
        <dbReference type="ARBA" id="ARBA00023065"/>
    </source>
</evidence>
<comment type="function">
    <text evidence="9">Structural component of the gap junctions.</text>
</comment>
<evidence type="ECO:0000256" key="2">
    <source>
        <dbReference type="ARBA" id="ARBA00022448"/>
    </source>
</evidence>
<comment type="caution">
    <text evidence="9">Lacks conserved residue(s) required for the propagation of feature annotation.</text>
</comment>
<evidence type="ECO:0000256" key="7">
    <source>
        <dbReference type="ARBA" id="ARBA00023136"/>
    </source>
</evidence>
<accession>A0ABM4B6F9</accession>
<protein>
    <recommendedName>
        <fullName evidence="9">Innexin</fullName>
    </recommendedName>
</protein>
<feature type="transmembrane region" description="Helical" evidence="9">
    <location>
        <begin position="287"/>
        <end position="311"/>
    </location>
</feature>
<keyword evidence="3" id="KW-1003">Cell membrane</keyword>
<feature type="transmembrane region" description="Helical" evidence="9">
    <location>
        <begin position="129"/>
        <end position="148"/>
    </location>
</feature>
<evidence type="ECO:0000256" key="9">
    <source>
        <dbReference type="RuleBase" id="RU010713"/>
    </source>
</evidence>
<keyword evidence="8 9" id="KW-0407">Ion channel</keyword>
<dbReference type="InterPro" id="IPR000990">
    <property type="entry name" value="Innexin"/>
</dbReference>
<evidence type="ECO:0000313" key="11">
    <source>
        <dbReference type="RefSeq" id="XP_065644437.1"/>
    </source>
</evidence>
<dbReference type="Pfam" id="PF00876">
    <property type="entry name" value="Innexin"/>
    <property type="match status" value="1"/>
</dbReference>
<feature type="transmembrane region" description="Helical" evidence="9">
    <location>
        <begin position="31"/>
        <end position="49"/>
    </location>
</feature>